<evidence type="ECO:0000313" key="1">
    <source>
        <dbReference type="EMBL" id="SAL84573.1"/>
    </source>
</evidence>
<organism evidence="1 2">
    <name type="scientific">Caballeronia choica</name>
    <dbReference type="NCBI Taxonomy" id="326476"/>
    <lineage>
        <taxon>Bacteria</taxon>
        <taxon>Pseudomonadati</taxon>
        <taxon>Pseudomonadota</taxon>
        <taxon>Betaproteobacteria</taxon>
        <taxon>Burkholderiales</taxon>
        <taxon>Burkholderiaceae</taxon>
        <taxon>Caballeronia</taxon>
    </lineage>
</organism>
<keyword evidence="2" id="KW-1185">Reference proteome</keyword>
<comment type="caution">
    <text evidence="1">The sequence shown here is derived from an EMBL/GenBank/DDBJ whole genome shotgun (WGS) entry which is preliminary data.</text>
</comment>
<dbReference type="Proteomes" id="UP000054770">
    <property type="component" value="Unassembled WGS sequence"/>
</dbReference>
<protein>
    <submittedName>
        <fullName evidence="1">Uncharacterized protein</fullName>
    </submittedName>
</protein>
<gene>
    <name evidence="1" type="ORF">AWB68_07357</name>
</gene>
<evidence type="ECO:0000313" key="2">
    <source>
        <dbReference type="Proteomes" id="UP000054770"/>
    </source>
</evidence>
<sequence length="85" mass="9623">MSSTAHNVLDMTLATTARPVGVAGFRDQSQRHRHDVSAVRFVMFLSGGVMAQRVSSEAFRVRLRFTRSRLRRRSNSTKVPFIQTS</sequence>
<reference evidence="1" key="1">
    <citation type="submission" date="2016-01" db="EMBL/GenBank/DDBJ databases">
        <authorList>
            <person name="Peeters C."/>
        </authorList>
    </citation>
    <scope>NUCLEOTIDE SEQUENCE [LARGE SCALE GENOMIC DNA]</scope>
    <source>
        <strain evidence="1">LMG 22940</strain>
    </source>
</reference>
<accession>A0A158KV21</accession>
<proteinExistence type="predicted"/>
<dbReference type="EMBL" id="FCON02000163">
    <property type="protein sequence ID" value="SAL84573.1"/>
    <property type="molecule type" value="Genomic_DNA"/>
</dbReference>
<dbReference type="AlphaFoldDB" id="A0A158KV21"/>
<name>A0A158KV21_9BURK</name>